<sequence length="676" mass="76005">MTATEQRTPGLFPHQNGRTSPTTVSCLSANVGSITDFLFPSSHSTLTSSPNIPSNEIHHSPSDEFQSALPQILIHTTSEECLDVNQESPMNTTRISVSESDNEPSSAGNKEKLGHRRVDETGTVTYKRVVVDDLVKSLQIGLNYVLGKHHHPQRQVLLQDFQQIEYQDFPPEGSKSTPMHPYAEFHLKTYAQTAFRFFRNAFGVDPSSFMLSLCAKDLRELPNPGASGSIFYITADDTYILKTVSKKEARFLLSLLPGYYMNLTQNPFTLLPKFFGLYCYQSANKNIRFVIMNNLIPTNVRLHEKYDLKGSIYKRKASEEERKRDLPTLKDNDFKSINLHGLILEPFFHDQLIQTIEDDVRVLGSFDIMDYSLLLAVHNITEEMKSKLSLPSLTPSLLSSPPTTCKRTSSSSDLTANSSSSIHEELRTTTSTDSGITMTTIPNLPTYIQYIRVIEFIRTQQEPSLRPSSLSNAEHSLSDNIDTASIKTVKPESSPFQINVHQTISDTQTIVRRNSKSPINHHRDTSSPYHVTNALIGGDLWYNRQNLSRLAMAGIPAVNKNGDLLLLYVGIIDILQNYRLRKKLEHAFKSTLVTREEISVCNPSHYGDRFVRFLSHKVFRKGGPNGNALLSDTQSNTDRITLHSSRLLNASSYRSQTSDDNSSIANNNNEMHSIKS</sequence>
<keyword evidence="5" id="KW-1185">Reference proteome</keyword>
<keyword evidence="1" id="KW-0067">ATP-binding</keyword>
<keyword evidence="1" id="KW-0808">Transferase</keyword>
<dbReference type="PANTHER" id="PTHR23086">
    <property type="entry name" value="PHOSPHATIDYLINOSITOL-4-PHOSPHATE 5-KINASE"/>
    <property type="match status" value="1"/>
</dbReference>
<dbReference type="InterPro" id="IPR002498">
    <property type="entry name" value="PInositol-4-P-4/5-kinase_core"/>
</dbReference>
<dbReference type="SMART" id="SM00330">
    <property type="entry name" value="PIPKc"/>
    <property type="match status" value="1"/>
</dbReference>
<dbReference type="GO" id="GO:0046854">
    <property type="term" value="P:phosphatidylinositol phosphate biosynthetic process"/>
    <property type="evidence" value="ECO:0007669"/>
    <property type="project" value="TreeGrafter"/>
</dbReference>
<dbReference type="Gene3D" id="3.30.800.10">
    <property type="entry name" value="Phosphatidylinositol Phosphate Kinase II Beta"/>
    <property type="match status" value="1"/>
</dbReference>
<feature type="compositionally biased region" description="Low complexity" evidence="2">
    <location>
        <begin position="658"/>
        <end position="669"/>
    </location>
</feature>
<dbReference type="InterPro" id="IPR027484">
    <property type="entry name" value="PInositol-4-P-5-kinase_N"/>
</dbReference>
<dbReference type="Pfam" id="PF01504">
    <property type="entry name" value="PIP5K"/>
    <property type="match status" value="1"/>
</dbReference>
<dbReference type="Gene3D" id="3.30.810.10">
    <property type="entry name" value="2-Layer Sandwich"/>
    <property type="match status" value="1"/>
</dbReference>
<feature type="compositionally biased region" description="Polar residues" evidence="2">
    <location>
        <begin position="86"/>
        <end position="108"/>
    </location>
</feature>
<evidence type="ECO:0000313" key="4">
    <source>
        <dbReference type="EMBL" id="CAF0776998.1"/>
    </source>
</evidence>
<dbReference type="Proteomes" id="UP000663832">
    <property type="component" value="Unassembled WGS sequence"/>
</dbReference>
<feature type="region of interest" description="Disordered" evidence="2">
    <location>
        <begin position="86"/>
        <end position="112"/>
    </location>
</feature>
<feature type="region of interest" description="Disordered" evidence="2">
    <location>
        <begin position="651"/>
        <end position="676"/>
    </location>
</feature>
<gene>
    <name evidence="4" type="ORF">QVE165_LOCUS2935</name>
</gene>
<comment type="caution">
    <text evidence="4">The sequence shown here is derived from an EMBL/GenBank/DDBJ whole genome shotgun (WGS) entry which is preliminary data.</text>
</comment>
<keyword evidence="1" id="KW-0418">Kinase</keyword>
<feature type="domain" description="PIPK" evidence="3">
    <location>
        <begin position="126"/>
        <end position="618"/>
    </location>
</feature>
<reference evidence="4" key="1">
    <citation type="submission" date="2021-02" db="EMBL/GenBank/DDBJ databases">
        <authorList>
            <person name="Nowell W R."/>
        </authorList>
    </citation>
    <scope>NUCLEOTIDE SEQUENCE</scope>
</reference>
<evidence type="ECO:0000256" key="2">
    <source>
        <dbReference type="SAM" id="MobiDB-lite"/>
    </source>
</evidence>
<feature type="region of interest" description="Disordered" evidence="2">
    <location>
        <begin position="1"/>
        <end position="21"/>
    </location>
</feature>
<dbReference type="EMBL" id="CAJNOM010000010">
    <property type="protein sequence ID" value="CAF0776998.1"/>
    <property type="molecule type" value="Genomic_DNA"/>
</dbReference>
<keyword evidence="1" id="KW-0547">Nucleotide-binding</keyword>
<dbReference type="InterPro" id="IPR027483">
    <property type="entry name" value="PInositol-4-P-4/5-kinase_C_sf"/>
</dbReference>
<feature type="compositionally biased region" description="Low complexity" evidence="2">
    <location>
        <begin position="399"/>
        <end position="421"/>
    </location>
</feature>
<dbReference type="OrthoDB" id="70770at2759"/>
<protein>
    <recommendedName>
        <fullName evidence="3">PIPK domain-containing protein</fullName>
    </recommendedName>
</protein>
<evidence type="ECO:0000259" key="3">
    <source>
        <dbReference type="PROSITE" id="PS51455"/>
    </source>
</evidence>
<proteinExistence type="predicted"/>
<dbReference type="InterPro" id="IPR023610">
    <property type="entry name" value="PInositol-4/5-P-5/4-kinase"/>
</dbReference>
<dbReference type="PROSITE" id="PS51455">
    <property type="entry name" value="PIPK"/>
    <property type="match status" value="1"/>
</dbReference>
<feature type="region of interest" description="Disordered" evidence="2">
    <location>
        <begin position="399"/>
        <end position="434"/>
    </location>
</feature>
<dbReference type="PANTHER" id="PTHR23086:SF101">
    <property type="entry name" value="LP03320P-RELATED"/>
    <property type="match status" value="1"/>
</dbReference>
<evidence type="ECO:0000256" key="1">
    <source>
        <dbReference type="PROSITE-ProRule" id="PRU00781"/>
    </source>
</evidence>
<organism evidence="4 5">
    <name type="scientific">Adineta steineri</name>
    <dbReference type="NCBI Taxonomy" id="433720"/>
    <lineage>
        <taxon>Eukaryota</taxon>
        <taxon>Metazoa</taxon>
        <taxon>Spiralia</taxon>
        <taxon>Gnathifera</taxon>
        <taxon>Rotifera</taxon>
        <taxon>Eurotatoria</taxon>
        <taxon>Bdelloidea</taxon>
        <taxon>Adinetida</taxon>
        <taxon>Adinetidae</taxon>
        <taxon>Adineta</taxon>
    </lineage>
</organism>
<dbReference type="GO" id="GO:0005524">
    <property type="term" value="F:ATP binding"/>
    <property type="evidence" value="ECO:0007669"/>
    <property type="project" value="UniProtKB-UniRule"/>
</dbReference>
<evidence type="ECO:0000313" key="5">
    <source>
        <dbReference type="Proteomes" id="UP000663832"/>
    </source>
</evidence>
<dbReference type="GO" id="GO:0005886">
    <property type="term" value="C:plasma membrane"/>
    <property type="evidence" value="ECO:0007669"/>
    <property type="project" value="TreeGrafter"/>
</dbReference>
<dbReference type="AlphaFoldDB" id="A0A813R1E0"/>
<dbReference type="SUPFAM" id="SSF56104">
    <property type="entry name" value="SAICAR synthase-like"/>
    <property type="match status" value="1"/>
</dbReference>
<accession>A0A813R1E0</accession>
<dbReference type="GO" id="GO:0016308">
    <property type="term" value="F:1-phosphatidylinositol-4-phosphate 5-kinase activity"/>
    <property type="evidence" value="ECO:0007669"/>
    <property type="project" value="TreeGrafter"/>
</dbReference>
<name>A0A813R1E0_9BILA</name>